<evidence type="ECO:0000313" key="2">
    <source>
        <dbReference type="EMBL" id="MBB5916866.1"/>
    </source>
</evidence>
<dbReference type="RefSeq" id="WP_051161542.1">
    <property type="nucleotide sequence ID" value="NZ_JACHIT010000002.1"/>
</dbReference>
<name>A0A7W9PIS5_9NOCA</name>
<protein>
    <submittedName>
        <fullName evidence="2">Uncharacterized protein</fullName>
    </submittedName>
</protein>
<dbReference type="EMBL" id="JACHIT010000002">
    <property type="protein sequence ID" value="MBB5916866.1"/>
    <property type="molecule type" value="Genomic_DNA"/>
</dbReference>
<evidence type="ECO:0000256" key="1">
    <source>
        <dbReference type="SAM" id="MobiDB-lite"/>
    </source>
</evidence>
<evidence type="ECO:0000313" key="3">
    <source>
        <dbReference type="Proteomes" id="UP000540412"/>
    </source>
</evidence>
<reference evidence="2 3" key="1">
    <citation type="submission" date="2020-08" db="EMBL/GenBank/DDBJ databases">
        <title>Sequencing the genomes of 1000 actinobacteria strains.</title>
        <authorList>
            <person name="Klenk H.-P."/>
        </authorList>
    </citation>
    <scope>NUCLEOTIDE SEQUENCE [LARGE SCALE GENOMIC DNA]</scope>
    <source>
        <strain evidence="2 3">DSM 43582</strain>
    </source>
</reference>
<proteinExistence type="predicted"/>
<feature type="region of interest" description="Disordered" evidence="1">
    <location>
        <begin position="205"/>
        <end position="225"/>
    </location>
</feature>
<organism evidence="2 3">
    <name type="scientific">Nocardia transvalensis</name>
    <dbReference type="NCBI Taxonomy" id="37333"/>
    <lineage>
        <taxon>Bacteria</taxon>
        <taxon>Bacillati</taxon>
        <taxon>Actinomycetota</taxon>
        <taxon>Actinomycetes</taxon>
        <taxon>Mycobacteriales</taxon>
        <taxon>Nocardiaceae</taxon>
        <taxon>Nocardia</taxon>
    </lineage>
</organism>
<sequence>MSPDQHPHPATRLSAIVTRTSARVQGVADSRIDVRWAHTPDATVTLTWGGILLRFTSANAAQGVLEGFAAARGHLLGVDRIAPPAPAGTGDYALAGLQLTWARRTPYAAVHRHAYSDSQRRDLHWVDLHMGPVTWQILDRQGYDSAIDILTRTHRTAVEVCPDGHWYRHDPTADNYHAPDPILDDYRNHLAAENYLPHTAMQWDGSAPAASATDPGDPGAGVGPD</sequence>
<accession>A0A7W9PIS5</accession>
<dbReference type="Proteomes" id="UP000540412">
    <property type="component" value="Unassembled WGS sequence"/>
</dbReference>
<keyword evidence="3" id="KW-1185">Reference proteome</keyword>
<comment type="caution">
    <text evidence="2">The sequence shown here is derived from an EMBL/GenBank/DDBJ whole genome shotgun (WGS) entry which is preliminary data.</text>
</comment>
<gene>
    <name evidence="2" type="ORF">BJY24_005778</name>
</gene>
<dbReference type="AlphaFoldDB" id="A0A7W9PIS5"/>